<evidence type="ECO:0000313" key="3">
    <source>
        <dbReference type="Proteomes" id="UP000594454"/>
    </source>
</evidence>
<dbReference type="PANTHER" id="PTHR12521">
    <property type="entry name" value="PROTEIN C6ORF130"/>
    <property type="match status" value="1"/>
</dbReference>
<evidence type="ECO:0000259" key="1">
    <source>
        <dbReference type="PROSITE" id="PS51154"/>
    </source>
</evidence>
<feature type="domain" description="Macro" evidence="1">
    <location>
        <begin position="1"/>
        <end position="146"/>
    </location>
</feature>
<dbReference type="AlphaFoldDB" id="A0A7R8UM54"/>
<keyword evidence="3" id="KW-1185">Reference proteome</keyword>
<dbReference type="InterPro" id="IPR002589">
    <property type="entry name" value="Macro_dom"/>
</dbReference>
<dbReference type="Pfam" id="PF01661">
    <property type="entry name" value="Macro"/>
    <property type="match status" value="1"/>
</dbReference>
<protein>
    <recommendedName>
        <fullName evidence="1">Macro domain-containing protein</fullName>
    </recommendedName>
</protein>
<gene>
    <name evidence="2" type="ORF">HERILL_LOCUS6203</name>
</gene>
<sequence>MCRISEISGDLFSASREYSLAHCVSADLRMGKGIALKFRDKFSQISKLKQQNPKPGGVVMLKDGSRYIYYLITKQKVYQKPTYITLVASLTAMRNHMAKNGIKKLAIPRIGCGLDGLIWSKVKTEVEQVFQDDDIEIVVYNFVPKK</sequence>
<dbReference type="PROSITE" id="PS51154">
    <property type="entry name" value="MACRO"/>
    <property type="match status" value="1"/>
</dbReference>
<organism evidence="2 3">
    <name type="scientific">Hermetia illucens</name>
    <name type="common">Black soldier fly</name>
    <dbReference type="NCBI Taxonomy" id="343691"/>
    <lineage>
        <taxon>Eukaryota</taxon>
        <taxon>Metazoa</taxon>
        <taxon>Ecdysozoa</taxon>
        <taxon>Arthropoda</taxon>
        <taxon>Hexapoda</taxon>
        <taxon>Insecta</taxon>
        <taxon>Pterygota</taxon>
        <taxon>Neoptera</taxon>
        <taxon>Endopterygota</taxon>
        <taxon>Diptera</taxon>
        <taxon>Brachycera</taxon>
        <taxon>Stratiomyomorpha</taxon>
        <taxon>Stratiomyidae</taxon>
        <taxon>Hermetiinae</taxon>
        <taxon>Hermetia</taxon>
    </lineage>
</organism>
<dbReference type="PANTHER" id="PTHR12521:SF0">
    <property type="entry name" value="ADP-RIBOSE GLYCOHYDROLASE OARD1"/>
    <property type="match status" value="1"/>
</dbReference>
<reference evidence="2 3" key="1">
    <citation type="submission" date="2020-11" db="EMBL/GenBank/DDBJ databases">
        <authorList>
            <person name="Wallbank WR R."/>
            <person name="Pardo Diaz C."/>
            <person name="Kozak K."/>
            <person name="Martin S."/>
            <person name="Jiggins C."/>
            <person name="Moest M."/>
            <person name="Warren A I."/>
            <person name="Generalovic N T."/>
            <person name="Byers J.R.P. K."/>
            <person name="Montejo-Kovacevich G."/>
            <person name="Yen C E."/>
        </authorList>
    </citation>
    <scope>NUCLEOTIDE SEQUENCE [LARGE SCALE GENOMIC DNA]</scope>
</reference>
<dbReference type="SMART" id="SM00506">
    <property type="entry name" value="A1pp"/>
    <property type="match status" value="1"/>
</dbReference>
<dbReference type="Proteomes" id="UP000594454">
    <property type="component" value="Chromosome 2"/>
</dbReference>
<dbReference type="InterPro" id="IPR050892">
    <property type="entry name" value="ADP-ribose_metab_enzymes"/>
</dbReference>
<accession>A0A7R8UM54</accession>
<dbReference type="OrthoDB" id="2155246at2759"/>
<dbReference type="InterPro" id="IPR043472">
    <property type="entry name" value="Macro_dom-like"/>
</dbReference>
<evidence type="ECO:0000313" key="2">
    <source>
        <dbReference type="EMBL" id="CAD7083230.1"/>
    </source>
</evidence>
<dbReference type="CDD" id="cd02901">
    <property type="entry name" value="Macro_Poa1p-like"/>
    <property type="match status" value="1"/>
</dbReference>
<dbReference type="Gene3D" id="3.40.220.10">
    <property type="entry name" value="Leucine Aminopeptidase, subunit E, domain 1"/>
    <property type="match status" value="1"/>
</dbReference>
<proteinExistence type="predicted"/>
<dbReference type="EMBL" id="LR899010">
    <property type="protein sequence ID" value="CAD7083230.1"/>
    <property type="molecule type" value="Genomic_DNA"/>
</dbReference>
<dbReference type="GO" id="GO:0140291">
    <property type="term" value="P:peptidyl-glutamate ADP-deribosylation"/>
    <property type="evidence" value="ECO:0007669"/>
    <property type="project" value="TreeGrafter"/>
</dbReference>
<name>A0A7R8UM54_HERIL</name>
<dbReference type="SUPFAM" id="SSF52949">
    <property type="entry name" value="Macro domain-like"/>
    <property type="match status" value="1"/>
</dbReference>
<dbReference type="InParanoid" id="A0A7R8UM54"/>